<evidence type="ECO:0000313" key="2">
    <source>
        <dbReference type="EMBL" id="MBO3735341.1"/>
    </source>
</evidence>
<keyword evidence="1" id="KW-0472">Membrane</keyword>
<feature type="transmembrane region" description="Helical" evidence="1">
    <location>
        <begin position="261"/>
        <end position="282"/>
    </location>
</feature>
<dbReference type="Gene3D" id="1.25.40.10">
    <property type="entry name" value="Tetratricopeptide repeat domain"/>
    <property type="match status" value="1"/>
</dbReference>
<name>A0ABS3UA89_9ACTN</name>
<dbReference type="InterPro" id="IPR011990">
    <property type="entry name" value="TPR-like_helical_dom_sf"/>
</dbReference>
<dbReference type="SUPFAM" id="SSF48452">
    <property type="entry name" value="TPR-like"/>
    <property type="match status" value="1"/>
</dbReference>
<dbReference type="SMART" id="SM00028">
    <property type="entry name" value="TPR"/>
    <property type="match status" value="4"/>
</dbReference>
<dbReference type="Pfam" id="PF14559">
    <property type="entry name" value="TPR_19"/>
    <property type="match status" value="1"/>
</dbReference>
<keyword evidence="1" id="KW-0812">Transmembrane</keyword>
<evidence type="ECO:0000256" key="1">
    <source>
        <dbReference type="SAM" id="Phobius"/>
    </source>
</evidence>
<dbReference type="InterPro" id="IPR019734">
    <property type="entry name" value="TPR_rpt"/>
</dbReference>
<reference evidence="2 3" key="1">
    <citation type="submission" date="2021-03" db="EMBL/GenBank/DDBJ databases">
        <title>Glycomyces sp. nov., a novel actinomycete isolated from soil.</title>
        <authorList>
            <person name="Yang X."/>
            <person name="Xu X."/>
        </authorList>
    </citation>
    <scope>NUCLEOTIDE SEQUENCE [LARGE SCALE GENOMIC DNA]</scope>
    <source>
        <strain evidence="2 3">NEAU-S30</strain>
    </source>
</reference>
<dbReference type="RefSeq" id="WP_208498962.1">
    <property type="nucleotide sequence ID" value="NZ_JAGFNP010000014.1"/>
</dbReference>
<comment type="caution">
    <text evidence="2">The sequence shown here is derived from an EMBL/GenBank/DDBJ whole genome shotgun (WGS) entry which is preliminary data.</text>
</comment>
<evidence type="ECO:0008006" key="4">
    <source>
        <dbReference type="Google" id="ProtNLM"/>
    </source>
</evidence>
<protein>
    <recommendedName>
        <fullName evidence="4">Tetratricopeptide repeat protein</fullName>
    </recommendedName>
</protein>
<evidence type="ECO:0000313" key="3">
    <source>
        <dbReference type="Proteomes" id="UP000681341"/>
    </source>
</evidence>
<keyword evidence="3" id="KW-1185">Reference proteome</keyword>
<dbReference type="EMBL" id="JAGFNP010000014">
    <property type="protein sequence ID" value="MBO3735341.1"/>
    <property type="molecule type" value="Genomic_DNA"/>
</dbReference>
<accession>A0ABS3UA89</accession>
<proteinExistence type="predicted"/>
<organism evidence="2 3">
    <name type="scientific">Glycomyces niveus</name>
    <dbReference type="NCBI Taxonomy" id="2820287"/>
    <lineage>
        <taxon>Bacteria</taxon>
        <taxon>Bacillati</taxon>
        <taxon>Actinomycetota</taxon>
        <taxon>Actinomycetes</taxon>
        <taxon>Glycomycetales</taxon>
        <taxon>Glycomycetaceae</taxon>
        <taxon>Glycomyces</taxon>
    </lineage>
</organism>
<sequence>MDADPTRRSVAEYVQRAEMLYELGQVEDARAEVDAALRVDPLDPDANAMAAACALAVHDPDEALTYAGAALAHKPEHSRAMITRGYALADTGRRDEALQAAASMLDLDRASWRHHVHYALITRRAGAAQPALDAAWNAVNLAPDQPRTHLVLAAIAESLEMNDLAKRSRQAAEDLEPERAAETERAVGADELLQRLDPGGRVPPEARRMPRKWVDADPADPAWRGKIYGPGLFRGALGRSILLGLAVVFAVPAVLGSEIDAGARLFFAVVAVAAWVGWFTVLRRHRNPE</sequence>
<dbReference type="Proteomes" id="UP000681341">
    <property type="component" value="Unassembled WGS sequence"/>
</dbReference>
<feature type="transmembrane region" description="Helical" evidence="1">
    <location>
        <begin position="236"/>
        <end position="255"/>
    </location>
</feature>
<gene>
    <name evidence="2" type="ORF">J5V16_21140</name>
</gene>
<keyword evidence="1" id="KW-1133">Transmembrane helix</keyword>